<feature type="transmembrane region" description="Helical" evidence="6">
    <location>
        <begin position="938"/>
        <end position="960"/>
    </location>
</feature>
<feature type="transmembrane region" description="Helical" evidence="6">
    <location>
        <begin position="1450"/>
        <end position="1471"/>
    </location>
</feature>
<feature type="transmembrane region" description="Helical" evidence="6">
    <location>
        <begin position="787"/>
        <end position="816"/>
    </location>
</feature>
<keyword evidence="8" id="KW-1185">Reference proteome</keyword>
<feature type="transmembrane region" description="Helical" evidence="6">
    <location>
        <begin position="716"/>
        <end position="736"/>
    </location>
</feature>
<dbReference type="InterPro" id="IPR045069">
    <property type="entry name" value="MATE_euk"/>
</dbReference>
<feature type="transmembrane region" description="Helical" evidence="6">
    <location>
        <begin position="368"/>
        <end position="390"/>
    </location>
</feature>
<feature type="transmembrane region" description="Helical" evidence="6">
    <location>
        <begin position="73"/>
        <end position="93"/>
    </location>
</feature>
<feature type="transmembrane region" description="Helical" evidence="6">
    <location>
        <begin position="397"/>
        <end position="421"/>
    </location>
</feature>
<feature type="transmembrane region" description="Helical" evidence="6">
    <location>
        <begin position="290"/>
        <end position="312"/>
    </location>
</feature>
<dbReference type="CDD" id="cd13132">
    <property type="entry name" value="MATE_eukaryotic"/>
    <property type="match status" value="3"/>
</dbReference>
<dbReference type="OrthoDB" id="2126698at2759"/>
<feature type="transmembrane region" description="Helical" evidence="6">
    <location>
        <begin position="828"/>
        <end position="847"/>
    </location>
</feature>
<feature type="transmembrane region" description="Helical" evidence="6">
    <location>
        <begin position="1133"/>
        <end position="1154"/>
    </location>
</feature>
<feature type="transmembrane region" description="Helical" evidence="6">
    <location>
        <begin position="178"/>
        <end position="198"/>
    </location>
</feature>
<feature type="transmembrane region" description="Helical" evidence="6">
    <location>
        <begin position="210"/>
        <end position="231"/>
    </location>
</feature>
<feature type="transmembrane region" description="Helical" evidence="6">
    <location>
        <begin position="969"/>
        <end position="989"/>
    </location>
</feature>
<feature type="transmembrane region" description="Helical" evidence="6">
    <location>
        <begin position="324"/>
        <end position="348"/>
    </location>
</feature>
<dbReference type="InParanoid" id="A0A200R8N5"/>
<feature type="transmembrane region" description="Helical" evidence="6">
    <location>
        <begin position="743"/>
        <end position="767"/>
    </location>
</feature>
<keyword evidence="3 6" id="KW-0812">Transmembrane</keyword>
<dbReference type="GO" id="GO:1990961">
    <property type="term" value="P:xenobiotic detoxification by transmembrane export across the plasma membrane"/>
    <property type="evidence" value="ECO:0007669"/>
    <property type="project" value="InterPro"/>
</dbReference>
<dbReference type="NCBIfam" id="TIGR00797">
    <property type="entry name" value="matE"/>
    <property type="match status" value="3"/>
</dbReference>
<sequence length="1500" mass="164505">MDGPTSPLLTNKNDEPKISSFMKSVWEESKMIWYIAGPAILTSLFQYSLAFVTQTLVGHIGTIELAAVGLQNLVIAGIGFGIMLGLGSALETLCGQAYGAGKVRMLGIYMQRSWVILLTAALPLTLVNIFSAQILKLLGQKPEIADMAGKFAIWMTPELYAYALNFPIQKFLQAQSKVMAMAWISLGTLVFHIFLSWLCILKLDLGLVGAAVSLNLSWWVLVIAQLIYIFSGSCKDSWSGFSWLAFTDLVGFVWLSLASAVMLCLEYWFYMVLVIFAGLLKNAEVAVDAASIWCVLITFFPTNSSIFVRVSNELGAGRPDAAKFSVGVMVATALITQTTFVIIILITRNDFPVLFTDSKVVMDAVSKLALYLCISIFLCSVQPVLSGVAVGAGWQAIVAYVNIASYYLIGLPIGILLGFKFNFGLEGLWGGVQVGVTLQTIVLIIITLRTDWDKEVNVHRTYMILYKYNFHLPTKSVFYHINYLAIKVANYITPCHDVRYIYVVELCEHVITLLSKYLRIVELSKLELEMAAMNGSTSTYSAPLLTNKNDEPKSSSFIRDVWEESKIIWYIAGPAILTSLFQYSLAFVTQTLVGHIGTIELAAVGLQNLVIAGIGFGIMLGMGSALETLCGQAYGAGKLRMLGIYMQRSWVILLTAALPLTLVNIFGAPILKLLGQKPEIADMAGKFAIWMTPELYAYALNFPIQKFLQAQSKVMAMAWISLGTLVFHIFLSWLCILKLDLGLVGAAVSLNLSWWVLVIAQLIYIFSGSCKDSWSGFSWLAFTDLVGFVWLSLASAVMLCLEYWCYMVLIVLAGLLKNPEVKVDAASICMNIEGWIFMVPLGFIAAISVRVSNELGAGRPKAAKFSVWVMVATGLITQTTFVIIILITRKDFPALFTDSKVVMDEVSNLVLYLCISIFLGSVQPVLSGVAVGAGWQAIVAYVTITCYYLIGLPIGILLGFKFNYGLEGLWGGVQIGIALQTIILVVITWRTDWDKEASLRRRLLQGLELVMAAMDGFTCTHSSAPLLTNKNNEPSSSSSLIRDVWEESKIIWYIAGPAILTSLFQYSLAFVTQTLVGHIGTTELAGVGLQNLVIAGIGFGVMLGMGSALETLCGQAYGAGKLRMLGIYMQRSWVILLTAALPLTLVNIFGAKILKLLGQNHEIADMAGKFAIWMTPQLYAYALNFPIQKFLQAQSKVMAMTWISLGALVFHVIMSWLCILKLDLGLVGAAVSLNLSWWVLVIGQLIYIFSPSCKESWGGFSWLAFTDLIGFVWLSLASAVMLCLEYWYFMVLIVLAGLLENAEVKVDAAAIWFALLAFLYPLFLFLICVSVRVSNELGAGRPKAAKFSVSVMVSTALITQTTFVIIILITRKDFPALFTDSKVVMDAVSKLALYLCITVFLCSVQPILSGVAIGAGWQAVVAYVNIISYYLVGLPMGALLGFKFNFGLEGLWGGMQVGIALQTIILIVITLRTDWDKEVVLSKERVSDCVGSGDDEELIK</sequence>
<evidence type="ECO:0000256" key="4">
    <source>
        <dbReference type="ARBA" id="ARBA00022989"/>
    </source>
</evidence>
<feature type="transmembrane region" description="Helical" evidence="6">
    <location>
        <begin position="1391"/>
        <end position="1413"/>
    </location>
</feature>
<keyword evidence="5 6" id="KW-0472">Membrane</keyword>
<organism evidence="7 8">
    <name type="scientific">Macleaya cordata</name>
    <name type="common">Five-seeded plume-poppy</name>
    <name type="synonym">Bocconia cordata</name>
    <dbReference type="NCBI Taxonomy" id="56857"/>
    <lineage>
        <taxon>Eukaryota</taxon>
        <taxon>Viridiplantae</taxon>
        <taxon>Streptophyta</taxon>
        <taxon>Embryophyta</taxon>
        <taxon>Tracheophyta</taxon>
        <taxon>Spermatophyta</taxon>
        <taxon>Magnoliopsida</taxon>
        <taxon>Ranunculales</taxon>
        <taxon>Papaveraceae</taxon>
        <taxon>Papaveroideae</taxon>
        <taxon>Macleaya</taxon>
    </lineage>
</organism>
<protein>
    <recommendedName>
        <fullName evidence="6">Protein DETOXIFICATION</fullName>
    </recommendedName>
    <alternativeName>
        <fullName evidence="6">Multidrug and toxic compound extrusion protein</fullName>
    </alternativeName>
</protein>
<accession>A0A200R8N5</accession>
<evidence type="ECO:0000256" key="3">
    <source>
        <dbReference type="ARBA" id="ARBA00022692"/>
    </source>
</evidence>
<feature type="transmembrane region" description="Helical" evidence="6">
    <location>
        <begin position="31"/>
        <end position="53"/>
    </location>
</feature>
<evidence type="ECO:0000256" key="1">
    <source>
        <dbReference type="ARBA" id="ARBA00004141"/>
    </source>
</evidence>
<feature type="transmembrane region" description="Helical" evidence="6">
    <location>
        <begin position="1092"/>
        <end position="1112"/>
    </location>
</feature>
<feature type="transmembrane region" description="Helical" evidence="6">
    <location>
        <begin position="243"/>
        <end position="270"/>
    </location>
</feature>
<dbReference type="GO" id="GO:0042910">
    <property type="term" value="F:xenobiotic transmembrane transporter activity"/>
    <property type="evidence" value="ECO:0007669"/>
    <property type="project" value="InterPro"/>
</dbReference>
<dbReference type="OMA" id="FAIWMTP"/>
<comment type="caution">
    <text evidence="7">The sequence shown here is derived from an EMBL/GenBank/DDBJ whole genome shotgun (WGS) entry which is preliminary data.</text>
</comment>
<evidence type="ECO:0000313" key="8">
    <source>
        <dbReference type="Proteomes" id="UP000195402"/>
    </source>
</evidence>
<gene>
    <name evidence="7" type="ORF">BVC80_8331g5</name>
</gene>
<feature type="transmembrane region" description="Helical" evidence="6">
    <location>
        <begin position="1197"/>
        <end position="1217"/>
    </location>
</feature>
<proteinExistence type="inferred from homology"/>
<evidence type="ECO:0000256" key="6">
    <source>
        <dbReference type="RuleBase" id="RU004914"/>
    </source>
</evidence>
<evidence type="ECO:0000256" key="5">
    <source>
        <dbReference type="ARBA" id="ARBA00023136"/>
    </source>
</evidence>
<feature type="transmembrane region" description="Helical" evidence="6">
    <location>
        <begin position="1229"/>
        <end position="1250"/>
    </location>
</feature>
<dbReference type="GO" id="GO:0015297">
    <property type="term" value="F:antiporter activity"/>
    <property type="evidence" value="ECO:0007669"/>
    <property type="project" value="InterPro"/>
</dbReference>
<evidence type="ECO:0000313" key="7">
    <source>
        <dbReference type="EMBL" id="OVA19013.1"/>
    </source>
</evidence>
<feature type="transmembrane region" description="Helical" evidence="6">
    <location>
        <begin position="909"/>
        <end position="932"/>
    </location>
</feature>
<feature type="transmembrane region" description="Helical" evidence="6">
    <location>
        <begin position="1349"/>
        <end position="1371"/>
    </location>
</feature>
<feature type="transmembrane region" description="Helical" evidence="6">
    <location>
        <begin position="1050"/>
        <end position="1072"/>
    </location>
</feature>
<feature type="transmembrane region" description="Helical" evidence="6">
    <location>
        <begin position="1420"/>
        <end position="1444"/>
    </location>
</feature>
<feature type="transmembrane region" description="Helical" evidence="6">
    <location>
        <begin position="650"/>
        <end position="671"/>
    </location>
</feature>
<dbReference type="InterPro" id="IPR002528">
    <property type="entry name" value="MATE_fam"/>
</dbReference>
<feature type="transmembrane region" description="Helical" evidence="6">
    <location>
        <begin position="427"/>
        <end position="448"/>
    </location>
</feature>
<feature type="transmembrane region" description="Helical" evidence="6">
    <location>
        <begin position="867"/>
        <end position="888"/>
    </location>
</feature>
<comment type="similarity">
    <text evidence="2 6">Belongs to the multi antimicrobial extrusion (MATE) (TC 2.A.66.1) family.</text>
</comment>
<name>A0A200R8N5_MACCD</name>
<dbReference type="GO" id="GO:0016020">
    <property type="term" value="C:membrane"/>
    <property type="evidence" value="ECO:0007669"/>
    <property type="project" value="UniProtKB-SubCell"/>
</dbReference>
<dbReference type="STRING" id="56857.A0A200R8N5"/>
<dbReference type="Pfam" id="PF01554">
    <property type="entry name" value="MatE"/>
    <property type="match status" value="6"/>
</dbReference>
<feature type="transmembrane region" description="Helical" evidence="6">
    <location>
        <begin position="609"/>
        <end position="629"/>
    </location>
</feature>
<feature type="transmembrane region" description="Helical" evidence="6">
    <location>
        <begin position="1309"/>
        <end position="1329"/>
    </location>
</feature>
<comment type="subcellular location">
    <subcellularLocation>
        <location evidence="1">Membrane</location>
        <topology evidence="1">Multi-pass membrane protein</topology>
    </subcellularLocation>
</comment>
<feature type="transmembrane region" description="Helical" evidence="6">
    <location>
        <begin position="114"/>
        <end position="135"/>
    </location>
</feature>
<feature type="transmembrane region" description="Helical" evidence="6">
    <location>
        <begin position="567"/>
        <end position="589"/>
    </location>
</feature>
<dbReference type="PANTHER" id="PTHR11206">
    <property type="entry name" value="MULTIDRUG RESISTANCE PROTEIN"/>
    <property type="match status" value="1"/>
</dbReference>
<dbReference type="EMBL" id="MVGT01000311">
    <property type="protein sequence ID" value="OVA19013.1"/>
    <property type="molecule type" value="Genomic_DNA"/>
</dbReference>
<reference evidence="7 8" key="1">
    <citation type="journal article" date="2017" name="Mol. Plant">
        <title>The Genome of Medicinal Plant Macleaya cordata Provides New Insights into Benzylisoquinoline Alkaloids Metabolism.</title>
        <authorList>
            <person name="Liu X."/>
            <person name="Liu Y."/>
            <person name="Huang P."/>
            <person name="Ma Y."/>
            <person name="Qing Z."/>
            <person name="Tang Q."/>
            <person name="Cao H."/>
            <person name="Cheng P."/>
            <person name="Zheng Y."/>
            <person name="Yuan Z."/>
            <person name="Zhou Y."/>
            <person name="Liu J."/>
            <person name="Tang Z."/>
            <person name="Zhuo Y."/>
            <person name="Zhang Y."/>
            <person name="Yu L."/>
            <person name="Huang J."/>
            <person name="Yang P."/>
            <person name="Peng Q."/>
            <person name="Zhang J."/>
            <person name="Jiang W."/>
            <person name="Zhang Z."/>
            <person name="Lin K."/>
            <person name="Ro D.K."/>
            <person name="Chen X."/>
            <person name="Xiong X."/>
            <person name="Shang Y."/>
            <person name="Huang S."/>
            <person name="Zeng J."/>
        </authorList>
    </citation>
    <scope>NUCLEOTIDE SEQUENCE [LARGE SCALE GENOMIC DNA]</scope>
    <source>
        <strain evidence="8">cv. BLH2017</strain>
        <tissue evidence="7">Root</tissue>
    </source>
</reference>
<evidence type="ECO:0000256" key="2">
    <source>
        <dbReference type="ARBA" id="ARBA00010199"/>
    </source>
</evidence>
<feature type="transmembrane region" description="Helical" evidence="6">
    <location>
        <begin position="1262"/>
        <end position="1289"/>
    </location>
</feature>
<keyword evidence="4 6" id="KW-1133">Transmembrane helix</keyword>
<dbReference type="Proteomes" id="UP000195402">
    <property type="component" value="Unassembled WGS sequence"/>
</dbReference>